<organism evidence="1 2">
    <name type="scientific">Ogataea philodendri</name>
    <dbReference type="NCBI Taxonomy" id="1378263"/>
    <lineage>
        <taxon>Eukaryota</taxon>
        <taxon>Fungi</taxon>
        <taxon>Dikarya</taxon>
        <taxon>Ascomycota</taxon>
        <taxon>Saccharomycotina</taxon>
        <taxon>Pichiomycetes</taxon>
        <taxon>Pichiales</taxon>
        <taxon>Pichiaceae</taxon>
        <taxon>Ogataea</taxon>
    </lineage>
</organism>
<dbReference type="Proteomes" id="UP000769157">
    <property type="component" value="Unassembled WGS sequence"/>
</dbReference>
<accession>A0A9P8NWW7</accession>
<keyword evidence="2" id="KW-1185">Reference proteome</keyword>
<comment type="caution">
    <text evidence="1">The sequence shown here is derived from an EMBL/GenBank/DDBJ whole genome shotgun (WGS) entry which is preliminary data.</text>
</comment>
<sequence length="169" mass="18413">MLLVDVGIVMEEFAWPIATFLFAEVSSESSNGSSRVFLEVYEEEEEFSLLFSASTIVTFFSGCAVKLSPKRSFLIRLKLFSSSTTSSFSSRSTSSTAFCVRLKSPKRLRSCVNGGKTPILDNTTSKKTPKRVINTFSNALKTNLANGVDLVVVEGKVANSYCDGGSMDK</sequence>
<evidence type="ECO:0000313" key="1">
    <source>
        <dbReference type="EMBL" id="KAH3661378.1"/>
    </source>
</evidence>
<reference evidence="1" key="1">
    <citation type="journal article" date="2021" name="Open Biol.">
        <title>Shared evolutionary footprints suggest mitochondrial oxidative damage underlies multiple complex I losses in fungi.</title>
        <authorList>
            <person name="Schikora-Tamarit M.A."/>
            <person name="Marcet-Houben M."/>
            <person name="Nosek J."/>
            <person name="Gabaldon T."/>
        </authorList>
    </citation>
    <scope>NUCLEOTIDE SEQUENCE</scope>
    <source>
        <strain evidence="1">CBS6075</strain>
    </source>
</reference>
<dbReference type="GeneID" id="70238749"/>
<reference evidence="1" key="2">
    <citation type="submission" date="2021-01" db="EMBL/GenBank/DDBJ databases">
        <authorList>
            <person name="Schikora-Tamarit M.A."/>
        </authorList>
    </citation>
    <scope>NUCLEOTIDE SEQUENCE</scope>
    <source>
        <strain evidence="1">CBS6075</strain>
    </source>
</reference>
<dbReference type="EMBL" id="JAEUBE010000487">
    <property type="protein sequence ID" value="KAH3661378.1"/>
    <property type="molecule type" value="Genomic_DNA"/>
</dbReference>
<dbReference type="AlphaFoldDB" id="A0A9P8NWW7"/>
<proteinExistence type="predicted"/>
<name>A0A9P8NWW7_9ASCO</name>
<protein>
    <submittedName>
        <fullName evidence="1">Uncharacterized protein</fullName>
    </submittedName>
</protein>
<gene>
    <name evidence="1" type="ORF">OGAPHI_006785</name>
</gene>
<dbReference type="RefSeq" id="XP_046058502.1">
    <property type="nucleotide sequence ID" value="XM_046208108.1"/>
</dbReference>
<evidence type="ECO:0000313" key="2">
    <source>
        <dbReference type="Proteomes" id="UP000769157"/>
    </source>
</evidence>